<feature type="transmembrane region" description="Helical" evidence="1">
    <location>
        <begin position="21"/>
        <end position="41"/>
    </location>
</feature>
<sequence length="319" mass="37273">MIQGMWRQLLDNTGYIGAYFDFANGIILHGYFFTLIHFHWFQVDKLDAFLLTLQKNPLVLNSGLKHWKAVLLPSFLWILTFYMTFIWLPIVYQVDFSSWTNFWSFAEASGKEALELQSSSLLMMFFGLISIMGKFYHAFLLHLPHNVFGTMWLCLGYFLSKDFSNVLKHCKDIDKTLTIYDKYKRNLDSANKIMTPFNVHFVMMTLTYQSLHFFDALNTPVQIWKINSYLYTVYLLNFLYLPVKTLMGVKRNVYKVLCRDGNALKVSIGSLKCILYDLQMHRLAIKGGGFFSITSRFSGMIAQQLICYSMLNTIAKRYI</sequence>
<organism evidence="2 3">
    <name type="scientific">Allacma fusca</name>
    <dbReference type="NCBI Taxonomy" id="39272"/>
    <lineage>
        <taxon>Eukaryota</taxon>
        <taxon>Metazoa</taxon>
        <taxon>Ecdysozoa</taxon>
        <taxon>Arthropoda</taxon>
        <taxon>Hexapoda</taxon>
        <taxon>Collembola</taxon>
        <taxon>Symphypleona</taxon>
        <taxon>Sminthuridae</taxon>
        <taxon>Allacma</taxon>
    </lineage>
</organism>
<dbReference type="Proteomes" id="UP000708208">
    <property type="component" value="Unassembled WGS sequence"/>
</dbReference>
<feature type="transmembrane region" description="Helical" evidence="1">
    <location>
        <begin position="113"/>
        <end position="133"/>
    </location>
</feature>
<dbReference type="EMBL" id="CAJVCH010472237">
    <property type="protein sequence ID" value="CAG7820196.1"/>
    <property type="molecule type" value="Genomic_DNA"/>
</dbReference>
<keyword evidence="1" id="KW-0472">Membrane</keyword>
<accession>A0A8J2P9S6</accession>
<keyword evidence="1" id="KW-1133">Transmembrane helix</keyword>
<keyword evidence="3" id="KW-1185">Reference proteome</keyword>
<evidence type="ECO:0000256" key="1">
    <source>
        <dbReference type="SAM" id="Phobius"/>
    </source>
</evidence>
<feature type="transmembrane region" description="Helical" evidence="1">
    <location>
        <begin position="223"/>
        <end position="241"/>
    </location>
</feature>
<evidence type="ECO:0000313" key="2">
    <source>
        <dbReference type="EMBL" id="CAG7820196.1"/>
    </source>
</evidence>
<gene>
    <name evidence="2" type="ORF">AFUS01_LOCUS30599</name>
</gene>
<name>A0A8J2P9S6_9HEXA</name>
<feature type="transmembrane region" description="Helical" evidence="1">
    <location>
        <begin position="70"/>
        <end position="92"/>
    </location>
</feature>
<keyword evidence="1" id="KW-0812">Transmembrane</keyword>
<protein>
    <submittedName>
        <fullName evidence="2">Uncharacterized protein</fullName>
    </submittedName>
</protein>
<reference evidence="2" key="1">
    <citation type="submission" date="2021-06" db="EMBL/GenBank/DDBJ databases">
        <authorList>
            <person name="Hodson N. C."/>
            <person name="Mongue J. A."/>
            <person name="Jaron S. K."/>
        </authorList>
    </citation>
    <scope>NUCLEOTIDE SEQUENCE</scope>
</reference>
<dbReference type="AlphaFoldDB" id="A0A8J2P9S6"/>
<evidence type="ECO:0000313" key="3">
    <source>
        <dbReference type="Proteomes" id="UP000708208"/>
    </source>
</evidence>
<proteinExistence type="predicted"/>
<comment type="caution">
    <text evidence="2">The sequence shown here is derived from an EMBL/GenBank/DDBJ whole genome shotgun (WGS) entry which is preliminary data.</text>
</comment>